<organism evidence="1 2">
    <name type="scientific">Cirrhinus mrigala</name>
    <name type="common">Mrigala</name>
    <dbReference type="NCBI Taxonomy" id="683832"/>
    <lineage>
        <taxon>Eukaryota</taxon>
        <taxon>Metazoa</taxon>
        <taxon>Chordata</taxon>
        <taxon>Craniata</taxon>
        <taxon>Vertebrata</taxon>
        <taxon>Euteleostomi</taxon>
        <taxon>Actinopterygii</taxon>
        <taxon>Neopterygii</taxon>
        <taxon>Teleostei</taxon>
        <taxon>Ostariophysi</taxon>
        <taxon>Cypriniformes</taxon>
        <taxon>Cyprinidae</taxon>
        <taxon>Labeoninae</taxon>
        <taxon>Labeonini</taxon>
        <taxon>Cirrhinus</taxon>
    </lineage>
</organism>
<comment type="caution">
    <text evidence="1">The sequence shown here is derived from an EMBL/GenBank/DDBJ whole genome shotgun (WGS) entry which is preliminary data.</text>
</comment>
<name>A0ABD0QCQ4_CIRMR</name>
<keyword evidence="2" id="KW-1185">Reference proteome</keyword>
<feature type="non-terminal residue" evidence="1">
    <location>
        <position position="1"/>
    </location>
</feature>
<feature type="non-terminal residue" evidence="1">
    <location>
        <position position="51"/>
    </location>
</feature>
<dbReference type="AlphaFoldDB" id="A0ABD0QCQ4"/>
<evidence type="ECO:0008006" key="3">
    <source>
        <dbReference type="Google" id="ProtNLM"/>
    </source>
</evidence>
<evidence type="ECO:0000313" key="2">
    <source>
        <dbReference type="Proteomes" id="UP001529510"/>
    </source>
</evidence>
<reference evidence="1 2" key="1">
    <citation type="submission" date="2024-05" db="EMBL/GenBank/DDBJ databases">
        <title>Genome sequencing and assembly of Indian major carp, Cirrhinus mrigala (Hamilton, 1822).</title>
        <authorList>
            <person name="Mohindra V."/>
            <person name="Chowdhury L.M."/>
            <person name="Lal K."/>
            <person name="Jena J.K."/>
        </authorList>
    </citation>
    <scope>NUCLEOTIDE SEQUENCE [LARGE SCALE GENOMIC DNA]</scope>
    <source>
        <strain evidence="1">CM1030</strain>
        <tissue evidence="1">Blood</tissue>
    </source>
</reference>
<sequence>HQHLPDTILATLKTSDIELFPNISTILRLLAVLPVSSAQSSFTQGKMKSEL</sequence>
<accession>A0ABD0QCQ4</accession>
<protein>
    <recommendedName>
        <fullName evidence="3">HAT C-terminal dimerisation domain-containing protein</fullName>
    </recommendedName>
</protein>
<proteinExistence type="predicted"/>
<evidence type="ECO:0000313" key="1">
    <source>
        <dbReference type="EMBL" id="KAL0182761.1"/>
    </source>
</evidence>
<dbReference type="EMBL" id="JAMKFB020000010">
    <property type="protein sequence ID" value="KAL0182761.1"/>
    <property type="molecule type" value="Genomic_DNA"/>
</dbReference>
<dbReference type="Proteomes" id="UP001529510">
    <property type="component" value="Unassembled WGS sequence"/>
</dbReference>
<gene>
    <name evidence="1" type="ORF">M9458_022136</name>
</gene>